<evidence type="ECO:0000256" key="1">
    <source>
        <dbReference type="ARBA" id="ARBA00022723"/>
    </source>
</evidence>
<evidence type="ECO:0000256" key="4">
    <source>
        <dbReference type="PROSITE-ProRule" id="PRU00742"/>
    </source>
</evidence>
<dbReference type="PROSITE" id="PS51409">
    <property type="entry name" value="ARGINASE_2"/>
    <property type="match status" value="1"/>
</dbReference>
<feature type="binding site" evidence="3">
    <location>
        <position position="270"/>
    </location>
    <ligand>
        <name>Mn(2+)</name>
        <dbReference type="ChEBI" id="CHEBI:29035"/>
        <label>1</label>
    </ligand>
</feature>
<feature type="binding site" evidence="3">
    <location>
        <position position="154"/>
    </location>
    <ligand>
        <name>Mn(2+)</name>
        <dbReference type="ChEBI" id="CHEBI:29035"/>
        <label>1</label>
    </ligand>
</feature>
<dbReference type="EMBL" id="AP025314">
    <property type="protein sequence ID" value="BDD08899.1"/>
    <property type="molecule type" value="Genomic_DNA"/>
</dbReference>
<name>A0AAU9D3C4_9BACT</name>
<dbReference type="InterPro" id="IPR023696">
    <property type="entry name" value="Ureohydrolase_dom_sf"/>
</dbReference>
<keyword evidence="2" id="KW-0378">Hydrolase</keyword>
<feature type="binding site" evidence="3">
    <location>
        <position position="181"/>
    </location>
    <ligand>
        <name>Mn(2+)</name>
        <dbReference type="ChEBI" id="CHEBI:29035"/>
        <label>1</label>
    </ligand>
</feature>
<dbReference type="PANTHER" id="PTHR11358:SF26">
    <property type="entry name" value="GUANIDINO ACID HYDROLASE, MITOCHONDRIAL"/>
    <property type="match status" value="1"/>
</dbReference>
<organism evidence="5 6">
    <name type="scientific">Fulvitalea axinellae</name>
    <dbReference type="NCBI Taxonomy" id="1182444"/>
    <lineage>
        <taxon>Bacteria</taxon>
        <taxon>Pseudomonadati</taxon>
        <taxon>Bacteroidota</taxon>
        <taxon>Cytophagia</taxon>
        <taxon>Cytophagales</taxon>
        <taxon>Persicobacteraceae</taxon>
        <taxon>Fulvitalea</taxon>
    </lineage>
</organism>
<comment type="cofactor">
    <cofactor evidence="3">
        <name>Mn(2+)</name>
        <dbReference type="ChEBI" id="CHEBI:29035"/>
    </cofactor>
    <text evidence="3">Binds 2 manganese ions per subunit.</text>
</comment>
<dbReference type="Gene3D" id="3.40.800.10">
    <property type="entry name" value="Ureohydrolase domain"/>
    <property type="match status" value="1"/>
</dbReference>
<dbReference type="GO" id="GO:0046872">
    <property type="term" value="F:metal ion binding"/>
    <property type="evidence" value="ECO:0007669"/>
    <property type="project" value="UniProtKB-KW"/>
</dbReference>
<dbReference type="SUPFAM" id="SSF52768">
    <property type="entry name" value="Arginase/deacetylase"/>
    <property type="match status" value="1"/>
</dbReference>
<dbReference type="PIRSF" id="PIRSF036979">
    <property type="entry name" value="Arginase"/>
    <property type="match status" value="1"/>
</dbReference>
<dbReference type="AlphaFoldDB" id="A0AAU9D3C4"/>
<dbReference type="Proteomes" id="UP001348817">
    <property type="component" value="Chromosome"/>
</dbReference>
<evidence type="ECO:0000313" key="5">
    <source>
        <dbReference type="EMBL" id="BDD08899.1"/>
    </source>
</evidence>
<gene>
    <name evidence="5" type="primary">speB</name>
    <name evidence="5" type="ORF">FUAX_13310</name>
</gene>
<evidence type="ECO:0000256" key="3">
    <source>
        <dbReference type="PIRSR" id="PIRSR036979-1"/>
    </source>
</evidence>
<keyword evidence="3" id="KW-0464">Manganese</keyword>
<accession>A0AAU9D3C4</accession>
<feature type="binding site" evidence="3">
    <location>
        <position position="177"/>
    </location>
    <ligand>
        <name>Mn(2+)</name>
        <dbReference type="ChEBI" id="CHEBI:29035"/>
        <label>1</label>
    </ligand>
</feature>
<reference evidence="5 6" key="1">
    <citation type="submission" date="2021-12" db="EMBL/GenBank/DDBJ databases">
        <title>Genome sequencing of bacteria with rrn-lacking chromosome and rrn-plasmid.</title>
        <authorList>
            <person name="Anda M."/>
            <person name="Iwasaki W."/>
        </authorList>
    </citation>
    <scope>NUCLEOTIDE SEQUENCE [LARGE SCALE GENOMIC DNA]</scope>
    <source>
        <strain evidence="5 6">DSM 100852</strain>
    </source>
</reference>
<feature type="binding site" evidence="3">
    <location>
        <position position="272"/>
    </location>
    <ligand>
        <name>Mn(2+)</name>
        <dbReference type="ChEBI" id="CHEBI:29035"/>
        <label>1</label>
    </ligand>
</feature>
<comment type="similarity">
    <text evidence="4">Belongs to the arginase family.</text>
</comment>
<dbReference type="InterPro" id="IPR006035">
    <property type="entry name" value="Ureohydrolase"/>
</dbReference>
<dbReference type="GO" id="GO:0008783">
    <property type="term" value="F:agmatinase activity"/>
    <property type="evidence" value="ECO:0007669"/>
    <property type="project" value="TreeGrafter"/>
</dbReference>
<keyword evidence="1 3" id="KW-0479">Metal-binding</keyword>
<feature type="binding site" evidence="3">
    <location>
        <position position="179"/>
    </location>
    <ligand>
        <name>Mn(2+)</name>
        <dbReference type="ChEBI" id="CHEBI:29035"/>
        <label>1</label>
    </ligand>
</feature>
<evidence type="ECO:0000256" key="2">
    <source>
        <dbReference type="ARBA" id="ARBA00022801"/>
    </source>
</evidence>
<protein>
    <submittedName>
        <fullName evidence="5">Agmatinase</fullName>
    </submittedName>
</protein>
<proteinExistence type="inferred from homology"/>
<sequence>MEKKEKIINGFDPNGVGVKGSLFGLPFDVDTSDTVIIPVPWDVTVSYGAGTKNGPKAVLDASPQIDFALPEVKDAWKAGITMLKEEQWISETSDRLRMRTAAYIEALEEGLPYESDVLLDEVEDESENLAQWLKGTALELMSKGKTVGLLGGDHSTPLGLYKAVAESVGYFGILQIDAHADLRKAYEGFEYSHASIMRNALSVSELKKLVQVGIRDFCEEERDVVLKSEDRVVSFYDQTLKEEAYAGTSWAKQCEKIIDNLPEKVHVSFDIDGLDPKLCPNTGTPVPGGFEFDQVMFLIKKLALSGRKIVSFDLCEVCPGNDEWDGNVGARVLYRLAVWSAISRGVLSCD</sequence>
<dbReference type="RefSeq" id="WP_338394126.1">
    <property type="nucleotide sequence ID" value="NZ_AP025314.1"/>
</dbReference>
<dbReference type="KEGG" id="fax:FUAX_13310"/>
<keyword evidence="6" id="KW-1185">Reference proteome</keyword>
<dbReference type="GO" id="GO:0033389">
    <property type="term" value="P:putrescine biosynthetic process from arginine, via agmatine"/>
    <property type="evidence" value="ECO:0007669"/>
    <property type="project" value="TreeGrafter"/>
</dbReference>
<dbReference type="PRINTS" id="PR00116">
    <property type="entry name" value="ARGINASE"/>
</dbReference>
<dbReference type="CDD" id="cd11593">
    <property type="entry name" value="Agmatinase-like_2"/>
    <property type="match status" value="1"/>
</dbReference>
<evidence type="ECO:0000313" key="6">
    <source>
        <dbReference type="Proteomes" id="UP001348817"/>
    </source>
</evidence>
<dbReference type="Pfam" id="PF00491">
    <property type="entry name" value="Arginase"/>
    <property type="match status" value="1"/>
</dbReference>
<dbReference type="PANTHER" id="PTHR11358">
    <property type="entry name" value="ARGINASE/AGMATINASE"/>
    <property type="match status" value="1"/>
</dbReference>